<gene>
    <name evidence="3" type="ORF">PoB_000689800</name>
</gene>
<feature type="transmembrane region" description="Helical" evidence="1">
    <location>
        <begin position="6"/>
        <end position="27"/>
    </location>
</feature>
<keyword evidence="1" id="KW-0812">Transmembrane</keyword>
<accession>A0AAV3YE33</accession>
<proteinExistence type="predicted"/>
<keyword evidence="4" id="KW-1185">Reference proteome</keyword>
<dbReference type="GO" id="GO:0005230">
    <property type="term" value="F:extracellular ligand-gated monoatomic ion channel activity"/>
    <property type="evidence" value="ECO:0007669"/>
    <property type="project" value="InterPro"/>
</dbReference>
<sequence length="111" mass="12391">MGVAVSNTPSLVLIIRHCILLILFVLCDGNDNAKRLYDDLLRRSGYNKLIRPVGNNTDKLIVKLGIRLSQLIDIGNWKTEEADRKQLAISTPAGKDNGQCELFESIYHLAV</sequence>
<dbReference type="Gene3D" id="2.70.170.10">
    <property type="entry name" value="Neurotransmitter-gated ion-channel ligand-binding domain"/>
    <property type="match status" value="1"/>
</dbReference>
<dbReference type="AlphaFoldDB" id="A0AAV3YE33"/>
<dbReference type="InterPro" id="IPR036734">
    <property type="entry name" value="Neur_chan_lig-bd_sf"/>
</dbReference>
<dbReference type="GO" id="GO:0016020">
    <property type="term" value="C:membrane"/>
    <property type="evidence" value="ECO:0007669"/>
    <property type="project" value="InterPro"/>
</dbReference>
<dbReference type="EMBL" id="BLXT01000825">
    <property type="protein sequence ID" value="GFN80392.1"/>
    <property type="molecule type" value="Genomic_DNA"/>
</dbReference>
<comment type="caution">
    <text evidence="3">The sequence shown here is derived from an EMBL/GenBank/DDBJ whole genome shotgun (WGS) entry which is preliminary data.</text>
</comment>
<evidence type="ECO:0000259" key="2">
    <source>
        <dbReference type="Pfam" id="PF02931"/>
    </source>
</evidence>
<keyword evidence="3" id="KW-0675">Receptor</keyword>
<evidence type="ECO:0000313" key="3">
    <source>
        <dbReference type="EMBL" id="GFN80392.1"/>
    </source>
</evidence>
<dbReference type="SUPFAM" id="SSF63712">
    <property type="entry name" value="Nicotinic receptor ligand binding domain-like"/>
    <property type="match status" value="1"/>
</dbReference>
<keyword evidence="1" id="KW-0472">Membrane</keyword>
<dbReference type="InterPro" id="IPR006202">
    <property type="entry name" value="Neur_chan_lig-bd"/>
</dbReference>
<evidence type="ECO:0000256" key="1">
    <source>
        <dbReference type="SAM" id="Phobius"/>
    </source>
</evidence>
<name>A0AAV3YE33_9GAST</name>
<organism evidence="3 4">
    <name type="scientific">Plakobranchus ocellatus</name>
    <dbReference type="NCBI Taxonomy" id="259542"/>
    <lineage>
        <taxon>Eukaryota</taxon>
        <taxon>Metazoa</taxon>
        <taxon>Spiralia</taxon>
        <taxon>Lophotrochozoa</taxon>
        <taxon>Mollusca</taxon>
        <taxon>Gastropoda</taxon>
        <taxon>Heterobranchia</taxon>
        <taxon>Euthyneura</taxon>
        <taxon>Panpulmonata</taxon>
        <taxon>Sacoglossa</taxon>
        <taxon>Placobranchoidea</taxon>
        <taxon>Plakobranchidae</taxon>
        <taxon>Plakobranchus</taxon>
    </lineage>
</organism>
<protein>
    <submittedName>
        <fullName evidence="3">Acetylcholine receptor subunit alpha-like</fullName>
    </submittedName>
</protein>
<reference evidence="3 4" key="1">
    <citation type="journal article" date="2021" name="Elife">
        <title>Chloroplast acquisition without the gene transfer in kleptoplastic sea slugs, Plakobranchus ocellatus.</title>
        <authorList>
            <person name="Maeda T."/>
            <person name="Takahashi S."/>
            <person name="Yoshida T."/>
            <person name="Shimamura S."/>
            <person name="Takaki Y."/>
            <person name="Nagai Y."/>
            <person name="Toyoda A."/>
            <person name="Suzuki Y."/>
            <person name="Arimoto A."/>
            <person name="Ishii H."/>
            <person name="Satoh N."/>
            <person name="Nishiyama T."/>
            <person name="Hasebe M."/>
            <person name="Maruyama T."/>
            <person name="Minagawa J."/>
            <person name="Obokata J."/>
            <person name="Shigenobu S."/>
        </authorList>
    </citation>
    <scope>NUCLEOTIDE SEQUENCE [LARGE SCALE GENOMIC DNA]</scope>
</reference>
<dbReference type="Proteomes" id="UP000735302">
    <property type="component" value="Unassembled WGS sequence"/>
</dbReference>
<feature type="domain" description="Neurotransmitter-gated ion-channel ligand-binding" evidence="2">
    <location>
        <begin position="34"/>
        <end position="75"/>
    </location>
</feature>
<evidence type="ECO:0000313" key="4">
    <source>
        <dbReference type="Proteomes" id="UP000735302"/>
    </source>
</evidence>
<dbReference type="Pfam" id="PF02931">
    <property type="entry name" value="Neur_chan_LBD"/>
    <property type="match status" value="1"/>
</dbReference>
<keyword evidence="1" id="KW-1133">Transmembrane helix</keyword>